<dbReference type="InterPro" id="IPR000515">
    <property type="entry name" value="MetI-like"/>
</dbReference>
<dbReference type="InterPro" id="IPR035906">
    <property type="entry name" value="MetI-like_sf"/>
</dbReference>
<dbReference type="RefSeq" id="WP_191706474.1">
    <property type="nucleotide sequence ID" value="NZ_JACSQA010000004.1"/>
</dbReference>
<keyword evidence="7 8" id="KW-0472">Membrane</keyword>
<feature type="transmembrane region" description="Helical" evidence="8">
    <location>
        <begin position="53"/>
        <end position="74"/>
    </location>
</feature>
<dbReference type="Pfam" id="PF00528">
    <property type="entry name" value="BPD_transp_1"/>
    <property type="match status" value="1"/>
</dbReference>
<evidence type="ECO:0000256" key="8">
    <source>
        <dbReference type="RuleBase" id="RU363032"/>
    </source>
</evidence>
<dbReference type="PROSITE" id="PS50928">
    <property type="entry name" value="ABC_TM1"/>
    <property type="match status" value="1"/>
</dbReference>
<dbReference type="PANTHER" id="PTHR30614">
    <property type="entry name" value="MEMBRANE COMPONENT OF AMINO ACID ABC TRANSPORTER"/>
    <property type="match status" value="1"/>
</dbReference>
<evidence type="ECO:0000256" key="1">
    <source>
        <dbReference type="ARBA" id="ARBA00004651"/>
    </source>
</evidence>
<feature type="transmembrane region" description="Helical" evidence="8">
    <location>
        <begin position="178"/>
        <end position="203"/>
    </location>
</feature>
<evidence type="ECO:0000256" key="7">
    <source>
        <dbReference type="ARBA" id="ARBA00023136"/>
    </source>
</evidence>
<dbReference type="Gene3D" id="1.10.3720.10">
    <property type="entry name" value="MetI-like"/>
    <property type="match status" value="1"/>
</dbReference>
<dbReference type="EMBL" id="JACSQA010000004">
    <property type="protein sequence ID" value="MBD8025957.1"/>
    <property type="molecule type" value="Genomic_DNA"/>
</dbReference>
<organism evidence="10 11">
    <name type="scientific">Ureibacillus galli</name>
    <dbReference type="NCBI Taxonomy" id="2762222"/>
    <lineage>
        <taxon>Bacteria</taxon>
        <taxon>Bacillati</taxon>
        <taxon>Bacillota</taxon>
        <taxon>Bacilli</taxon>
        <taxon>Bacillales</taxon>
        <taxon>Caryophanaceae</taxon>
        <taxon>Ureibacillus</taxon>
    </lineage>
</organism>
<dbReference type="NCBIfam" id="TIGR01726">
    <property type="entry name" value="HEQRo_perm_3TM"/>
    <property type="match status" value="1"/>
</dbReference>
<evidence type="ECO:0000259" key="9">
    <source>
        <dbReference type="PROSITE" id="PS50928"/>
    </source>
</evidence>
<evidence type="ECO:0000313" key="10">
    <source>
        <dbReference type="EMBL" id="MBD8025957.1"/>
    </source>
</evidence>
<evidence type="ECO:0000256" key="5">
    <source>
        <dbReference type="ARBA" id="ARBA00022970"/>
    </source>
</evidence>
<comment type="caution">
    <text evidence="10">The sequence shown here is derived from an EMBL/GenBank/DDBJ whole genome shotgun (WGS) entry which is preliminary data.</text>
</comment>
<name>A0ABR8X9V2_9BACL</name>
<keyword evidence="5" id="KW-0029">Amino-acid transport</keyword>
<keyword evidence="4 8" id="KW-0812">Transmembrane</keyword>
<evidence type="ECO:0000256" key="6">
    <source>
        <dbReference type="ARBA" id="ARBA00022989"/>
    </source>
</evidence>
<dbReference type="PANTHER" id="PTHR30614:SF0">
    <property type="entry name" value="L-CYSTINE TRANSPORT SYSTEM PERMEASE PROTEIN TCYL"/>
    <property type="match status" value="1"/>
</dbReference>
<keyword evidence="3" id="KW-1003">Cell membrane</keyword>
<dbReference type="InterPro" id="IPR010065">
    <property type="entry name" value="AA_ABC_transptr_permease_3TM"/>
</dbReference>
<dbReference type="InterPro" id="IPR043429">
    <property type="entry name" value="ArtM/GltK/GlnP/TcyL/YhdX-like"/>
</dbReference>
<feature type="domain" description="ABC transmembrane type-1" evidence="9">
    <location>
        <begin position="15"/>
        <end position="203"/>
    </location>
</feature>
<proteinExistence type="inferred from homology"/>
<keyword evidence="6 8" id="KW-1133">Transmembrane helix</keyword>
<sequence>MDLVIENIPFLLKGAYYTLLITVVSMFFGLIIGLITAVARLKGNRFLRMIARVYVSIIRGTPPLVQIFIVYYGLVDYGIEFGPLTAACIALSINIGAYVSEAFRGAIESVPKGQIEAAIATGMTDRQAMRRIVIPQAVRYAIPPLGNTFVGMLKETSLVSSIAVTELMRSAQLLVSQYYVYMPFYLAIAVMYWIMSTFFTFILHKIEKRLSVY</sequence>
<reference evidence="10 11" key="1">
    <citation type="submission" date="2020-08" db="EMBL/GenBank/DDBJ databases">
        <title>A Genomic Blueprint of the Chicken Gut Microbiome.</title>
        <authorList>
            <person name="Gilroy R."/>
            <person name="Ravi A."/>
            <person name="Getino M."/>
            <person name="Pursley I."/>
            <person name="Horton D.L."/>
            <person name="Alikhan N.-F."/>
            <person name="Baker D."/>
            <person name="Gharbi K."/>
            <person name="Hall N."/>
            <person name="Watson M."/>
            <person name="Adriaenssens E.M."/>
            <person name="Foster-Nyarko E."/>
            <person name="Jarju S."/>
            <person name="Secka A."/>
            <person name="Antonio M."/>
            <person name="Oren A."/>
            <person name="Chaudhuri R."/>
            <person name="La Ragione R.M."/>
            <person name="Hildebrand F."/>
            <person name="Pallen M.J."/>
        </authorList>
    </citation>
    <scope>NUCLEOTIDE SEQUENCE [LARGE SCALE GENOMIC DNA]</scope>
    <source>
        <strain evidence="10 11">Re31</strain>
    </source>
</reference>
<gene>
    <name evidence="10" type="ORF">H9636_04725</name>
</gene>
<dbReference type="SUPFAM" id="SSF161098">
    <property type="entry name" value="MetI-like"/>
    <property type="match status" value="1"/>
</dbReference>
<comment type="similarity">
    <text evidence="8">Belongs to the binding-protein-dependent transport system permease family.</text>
</comment>
<dbReference type="CDD" id="cd06261">
    <property type="entry name" value="TM_PBP2"/>
    <property type="match status" value="1"/>
</dbReference>
<keyword evidence="11" id="KW-1185">Reference proteome</keyword>
<keyword evidence="2 8" id="KW-0813">Transport</keyword>
<evidence type="ECO:0000256" key="3">
    <source>
        <dbReference type="ARBA" id="ARBA00022475"/>
    </source>
</evidence>
<protein>
    <submittedName>
        <fullName evidence="10">Amino acid ABC transporter permease</fullName>
    </submittedName>
</protein>
<evidence type="ECO:0000256" key="2">
    <source>
        <dbReference type="ARBA" id="ARBA00022448"/>
    </source>
</evidence>
<evidence type="ECO:0000313" key="11">
    <source>
        <dbReference type="Proteomes" id="UP000640930"/>
    </source>
</evidence>
<dbReference type="Proteomes" id="UP000640930">
    <property type="component" value="Unassembled WGS sequence"/>
</dbReference>
<evidence type="ECO:0000256" key="4">
    <source>
        <dbReference type="ARBA" id="ARBA00022692"/>
    </source>
</evidence>
<accession>A0ABR8X9V2</accession>
<feature type="transmembrane region" description="Helical" evidence="8">
    <location>
        <begin position="15"/>
        <end position="41"/>
    </location>
</feature>
<comment type="subcellular location">
    <subcellularLocation>
        <location evidence="1 8">Cell membrane</location>
        <topology evidence="1 8">Multi-pass membrane protein</topology>
    </subcellularLocation>
</comment>